<reference evidence="8 9" key="1">
    <citation type="journal article" date="2018" name="Sci. Rep.">
        <title>Genomic signatures of local adaptation to the degree of environmental predictability in rotifers.</title>
        <authorList>
            <person name="Franch-Gras L."/>
            <person name="Hahn C."/>
            <person name="Garcia-Roger E.M."/>
            <person name="Carmona M.J."/>
            <person name="Serra M."/>
            <person name="Gomez A."/>
        </authorList>
    </citation>
    <scope>NUCLEOTIDE SEQUENCE [LARGE SCALE GENOMIC DNA]</scope>
    <source>
        <strain evidence="8">HYR1</strain>
    </source>
</reference>
<dbReference type="Proteomes" id="UP000276133">
    <property type="component" value="Unassembled WGS sequence"/>
</dbReference>
<dbReference type="SUPFAM" id="SSF48452">
    <property type="entry name" value="TPR-like"/>
    <property type="match status" value="1"/>
</dbReference>
<comment type="caution">
    <text evidence="8">The sequence shown here is derived from an EMBL/GenBank/DDBJ whole genome shotgun (WGS) entry which is preliminary data.</text>
</comment>
<name>A0A3M7QA66_BRAPC</name>
<keyword evidence="3 7" id="KW-0813">Transport</keyword>
<evidence type="ECO:0000256" key="5">
    <source>
        <dbReference type="ARBA" id="ARBA00022927"/>
    </source>
</evidence>
<dbReference type="FunFam" id="1.25.40.10:FF:000049">
    <property type="entry name" value="Alpha-soluble NSF attachment protein-like"/>
    <property type="match status" value="1"/>
</dbReference>
<evidence type="ECO:0000256" key="2">
    <source>
        <dbReference type="ARBA" id="ARBA00010050"/>
    </source>
</evidence>
<keyword evidence="5 7" id="KW-0653">Protein transport</keyword>
<dbReference type="GO" id="GO:0005774">
    <property type="term" value="C:vacuolar membrane"/>
    <property type="evidence" value="ECO:0007669"/>
    <property type="project" value="TreeGrafter"/>
</dbReference>
<dbReference type="GO" id="GO:0031201">
    <property type="term" value="C:SNARE complex"/>
    <property type="evidence" value="ECO:0007669"/>
    <property type="project" value="TreeGrafter"/>
</dbReference>
<dbReference type="PRINTS" id="PR00448">
    <property type="entry name" value="NSFATTACHMNT"/>
</dbReference>
<dbReference type="PANTHER" id="PTHR13768:SF8">
    <property type="entry name" value="ALPHA-SOLUBLE NSF ATTACHMENT PROTEIN"/>
    <property type="match status" value="1"/>
</dbReference>
<organism evidence="8 9">
    <name type="scientific">Brachionus plicatilis</name>
    <name type="common">Marine rotifer</name>
    <name type="synonym">Brachionus muelleri</name>
    <dbReference type="NCBI Taxonomy" id="10195"/>
    <lineage>
        <taxon>Eukaryota</taxon>
        <taxon>Metazoa</taxon>
        <taxon>Spiralia</taxon>
        <taxon>Gnathifera</taxon>
        <taxon>Rotifera</taxon>
        <taxon>Eurotatoria</taxon>
        <taxon>Monogononta</taxon>
        <taxon>Pseudotrocha</taxon>
        <taxon>Ploima</taxon>
        <taxon>Brachionidae</taxon>
        <taxon>Brachionus</taxon>
    </lineage>
</organism>
<proteinExistence type="inferred from homology"/>
<dbReference type="GO" id="GO:0005483">
    <property type="term" value="F:soluble NSF attachment protein activity"/>
    <property type="evidence" value="ECO:0007669"/>
    <property type="project" value="UniProtKB-ARBA"/>
</dbReference>
<keyword evidence="6 7" id="KW-0472">Membrane</keyword>
<dbReference type="InterPro" id="IPR000744">
    <property type="entry name" value="NSF_attach"/>
</dbReference>
<dbReference type="GO" id="GO:0019905">
    <property type="term" value="F:syntaxin binding"/>
    <property type="evidence" value="ECO:0007669"/>
    <property type="project" value="TreeGrafter"/>
</dbReference>
<dbReference type="Gene3D" id="1.25.40.10">
    <property type="entry name" value="Tetratricopeptide repeat domain"/>
    <property type="match status" value="1"/>
</dbReference>
<evidence type="ECO:0000256" key="7">
    <source>
        <dbReference type="RuleBase" id="RU367013"/>
    </source>
</evidence>
<dbReference type="PANTHER" id="PTHR13768">
    <property type="entry name" value="SOLUBLE NSF ATTACHMENT PROTEIN SNAP"/>
    <property type="match status" value="1"/>
</dbReference>
<dbReference type="EMBL" id="REGN01006783">
    <property type="protein sequence ID" value="RNA08296.1"/>
    <property type="molecule type" value="Genomic_DNA"/>
</dbReference>
<evidence type="ECO:0000256" key="4">
    <source>
        <dbReference type="ARBA" id="ARBA00022892"/>
    </source>
</evidence>
<evidence type="ECO:0000256" key="6">
    <source>
        <dbReference type="ARBA" id="ARBA00023136"/>
    </source>
</evidence>
<comment type="similarity">
    <text evidence="2 7">Belongs to the SNAP family.</text>
</comment>
<comment type="subcellular location">
    <subcellularLocation>
        <location evidence="1 7">Membrane</location>
        <topology evidence="1 7">Peripheral membrane protein</topology>
    </subcellularLocation>
</comment>
<evidence type="ECO:0000313" key="9">
    <source>
        <dbReference type="Proteomes" id="UP000276133"/>
    </source>
</evidence>
<dbReference type="GO" id="GO:0006886">
    <property type="term" value="P:intracellular protein transport"/>
    <property type="evidence" value="ECO:0007669"/>
    <property type="project" value="UniProtKB-UniRule"/>
</dbReference>
<dbReference type="OrthoDB" id="9984275at2759"/>
<dbReference type="GO" id="GO:0035494">
    <property type="term" value="P:SNARE complex disassembly"/>
    <property type="evidence" value="ECO:0007669"/>
    <property type="project" value="TreeGrafter"/>
</dbReference>
<dbReference type="STRING" id="10195.A0A3M7QA66"/>
<keyword evidence="9" id="KW-1185">Reference proteome</keyword>
<comment type="function">
    <text evidence="7">Required for vesicular transport between the endoplasmic reticulum and the Golgi apparatus.</text>
</comment>
<sequence>MSEEAKGQKFLEEAEKKLKSSGSLMSSIFGSSSSKLDDASELYHKAGNCFKMAKSWTAAGNAFCQAAEIQLKQNTKHEAATLFNEAANAYKKADPQEALNCLMKSCDIYIDMGRLVMAAKQYQIIAELYETDIVDIPNAIIYYEKAADLFKTEENNASANKCLLKVAQFSAQLEKYTRAIEIYEQIGTSSIDNPLLKYGARDHFFRAGLCHLCIDHLNCSQAIERYQSILASFADSREYNFLKQLVQTVEENNLDNFTNTVKDYDNLSRLDNWCTSLLLKVKKSLNEEPDLR</sequence>
<dbReference type="AlphaFoldDB" id="A0A3M7QA66"/>
<accession>A0A3M7QA66</accession>
<dbReference type="Pfam" id="PF14938">
    <property type="entry name" value="SNAP"/>
    <property type="match status" value="1"/>
</dbReference>
<dbReference type="CDD" id="cd15832">
    <property type="entry name" value="SNAP"/>
    <property type="match status" value="1"/>
</dbReference>
<evidence type="ECO:0000313" key="8">
    <source>
        <dbReference type="EMBL" id="RNA08296.1"/>
    </source>
</evidence>
<dbReference type="InterPro" id="IPR011990">
    <property type="entry name" value="TPR-like_helical_dom_sf"/>
</dbReference>
<gene>
    <name evidence="8" type="ORF">BpHYR1_043611</name>
</gene>
<protein>
    <submittedName>
        <fullName evidence="8">Alpha-soluble NSF attachment</fullName>
    </submittedName>
</protein>
<keyword evidence="4 7" id="KW-0931">ER-Golgi transport</keyword>
<evidence type="ECO:0000256" key="1">
    <source>
        <dbReference type="ARBA" id="ARBA00004170"/>
    </source>
</evidence>
<evidence type="ECO:0000256" key="3">
    <source>
        <dbReference type="ARBA" id="ARBA00022448"/>
    </source>
</evidence>